<dbReference type="RefSeq" id="WP_115671497.1">
    <property type="nucleotide sequence ID" value="NZ_UEYP01000010.1"/>
</dbReference>
<dbReference type="STRING" id="1336235.GCA_000518785_02556"/>
<dbReference type="OrthoDB" id="9811214at2"/>
<dbReference type="EMBL" id="UEYP01000010">
    <property type="protein sequence ID" value="SSC64309.1"/>
    <property type="molecule type" value="Genomic_DNA"/>
</dbReference>
<dbReference type="InterPro" id="IPR029044">
    <property type="entry name" value="Nucleotide-diphossugar_trans"/>
</dbReference>
<sequence length="173" mass="18892">MLTVMMECRDQEPELAHTLSALVAGAVEGLVSDVVVLDHGSSDGSSRVADAAGCRFYTQWDIRDVLGAARGDWLLLVQPGARPLSGWIDAIGEYVSVHTSAARLSPSRAHRRPFLQRIGRAKPPLEDGLLLPKRQAIALVKQGMRLDQLVPGQKPRRLSCEIVPAWVARQARV</sequence>
<dbReference type="SUPFAM" id="SSF53448">
    <property type="entry name" value="Nucleotide-diphospho-sugar transferases"/>
    <property type="match status" value="1"/>
</dbReference>
<keyword evidence="2" id="KW-1185">Reference proteome</keyword>
<organism evidence="1 2">
    <name type="scientific">Ciceribacter selenitireducens ATCC BAA-1503</name>
    <dbReference type="NCBI Taxonomy" id="1336235"/>
    <lineage>
        <taxon>Bacteria</taxon>
        <taxon>Pseudomonadati</taxon>
        <taxon>Pseudomonadota</taxon>
        <taxon>Alphaproteobacteria</taxon>
        <taxon>Hyphomicrobiales</taxon>
        <taxon>Rhizobiaceae</taxon>
        <taxon>Ciceribacter</taxon>
    </lineage>
</organism>
<evidence type="ECO:0000313" key="1">
    <source>
        <dbReference type="EMBL" id="SSC64309.1"/>
    </source>
</evidence>
<name>A0A376A8W4_9HYPH</name>
<accession>A0A376A8W4</accession>
<proteinExistence type="predicted"/>
<gene>
    <name evidence="1" type="ORF">RHIZ70_17</name>
</gene>
<dbReference type="Gene3D" id="3.90.550.10">
    <property type="entry name" value="Spore Coat Polysaccharide Biosynthesis Protein SpsA, Chain A"/>
    <property type="match status" value="1"/>
</dbReference>
<reference evidence="2" key="1">
    <citation type="submission" date="2018-07" db="EMBL/GenBank/DDBJ databases">
        <authorList>
            <person name="Peiro R."/>
            <person name="Begona"/>
            <person name="Cbmso G."/>
            <person name="Lopez M."/>
            <person name="Gonzalez S."/>
        </authorList>
    </citation>
    <scope>NUCLEOTIDE SEQUENCE [LARGE SCALE GENOMIC DNA]</scope>
</reference>
<evidence type="ECO:0000313" key="2">
    <source>
        <dbReference type="Proteomes" id="UP000254764"/>
    </source>
</evidence>
<protein>
    <recommendedName>
        <fullName evidence="3">Glycosyl transferase</fullName>
    </recommendedName>
</protein>
<dbReference type="AlphaFoldDB" id="A0A376A8W4"/>
<dbReference type="Proteomes" id="UP000254764">
    <property type="component" value="Unassembled WGS sequence"/>
</dbReference>
<evidence type="ECO:0008006" key="3">
    <source>
        <dbReference type="Google" id="ProtNLM"/>
    </source>
</evidence>